<keyword evidence="1" id="KW-0472">Membrane</keyword>
<accession>A0ABD4Z7V3</accession>
<evidence type="ECO:0000313" key="2">
    <source>
        <dbReference type="EMBL" id="MDK6029008.1"/>
    </source>
</evidence>
<keyword evidence="3" id="KW-1185">Reference proteome</keyword>
<protein>
    <submittedName>
        <fullName evidence="2">Winged helix-turn-helix transcriptional regulator</fullName>
    </submittedName>
</protein>
<comment type="caution">
    <text evidence="2">The sequence shown here is derived from an EMBL/GenBank/DDBJ whole genome shotgun (WGS) entry which is preliminary data.</text>
</comment>
<evidence type="ECO:0000256" key="1">
    <source>
        <dbReference type="SAM" id="Phobius"/>
    </source>
</evidence>
<dbReference type="RefSeq" id="WP_285273990.1">
    <property type="nucleotide sequence ID" value="NZ_JASNVW010000003.1"/>
</dbReference>
<dbReference type="Pfam" id="PF13412">
    <property type="entry name" value="HTH_24"/>
    <property type="match status" value="1"/>
</dbReference>
<keyword evidence="1" id="KW-0812">Transmembrane</keyword>
<dbReference type="CDD" id="cd00090">
    <property type="entry name" value="HTH_ARSR"/>
    <property type="match status" value="1"/>
</dbReference>
<sequence>MLKEKVVMLKLATLFMFLLIVSSLVLAYSKPVSVIYIDSNGVVHINATIYLTTGLNIIYLPAPPVIETVSISLNGQELPFLYNSSANALYVVAFTSGNCTINYVANVSIENNVFTLHLSNGYMYRLLLDPNIILLNVPRNISRYGYINRSILYIEFSDKQVISYIVKPPATVSTPITTQKTEMPQQFLSSAFLFIVIALAIVIALSLYIYFIRFRGGKGKELELLNEVDLAILRALEKRGGSALQSELQKDVAIPRTTLWRHVRKLEKLGYVRIEKVGLQNRVVLVKKLR</sequence>
<keyword evidence="1" id="KW-1133">Transmembrane helix</keyword>
<dbReference type="InterPro" id="IPR011991">
    <property type="entry name" value="ArsR-like_HTH"/>
</dbReference>
<dbReference type="AlphaFoldDB" id="A0ABD4Z7V3"/>
<name>A0ABD4Z7V3_9CREN</name>
<feature type="transmembrane region" description="Helical" evidence="1">
    <location>
        <begin position="187"/>
        <end position="211"/>
    </location>
</feature>
<dbReference type="EMBL" id="JASNVW010000003">
    <property type="protein sequence ID" value="MDK6029008.1"/>
    <property type="molecule type" value="Genomic_DNA"/>
</dbReference>
<dbReference type="SUPFAM" id="SSF46785">
    <property type="entry name" value="Winged helix' DNA-binding domain"/>
    <property type="match status" value="1"/>
</dbReference>
<reference evidence="2 3" key="1">
    <citation type="submission" date="2023-05" db="EMBL/GenBank/DDBJ databases">
        <title>A new hyperthermophilic archaea 'Ignisphaera cupida' sp. nov. and description of the family 'Ignisphaeraceae' fam. nov.</title>
        <authorList>
            <person name="Podosokorskaya O.A."/>
            <person name="Elcheninov A.G."/>
            <person name="Klukina A."/>
            <person name="Merkel A.Y."/>
        </authorList>
    </citation>
    <scope>NUCLEOTIDE SEQUENCE [LARGE SCALE GENOMIC DNA]</scope>
    <source>
        <strain evidence="2 3">4213-co</strain>
    </source>
</reference>
<dbReference type="Gene3D" id="1.10.10.10">
    <property type="entry name" value="Winged helix-like DNA-binding domain superfamily/Winged helix DNA-binding domain"/>
    <property type="match status" value="1"/>
</dbReference>
<evidence type="ECO:0000313" key="3">
    <source>
        <dbReference type="Proteomes" id="UP001529235"/>
    </source>
</evidence>
<proteinExistence type="predicted"/>
<dbReference type="InterPro" id="IPR036390">
    <property type="entry name" value="WH_DNA-bd_sf"/>
</dbReference>
<organism evidence="2 3">
    <name type="scientific">Ignisphaera cupida</name>
    <dbReference type="NCBI Taxonomy" id="3050454"/>
    <lineage>
        <taxon>Archaea</taxon>
        <taxon>Thermoproteota</taxon>
        <taxon>Thermoprotei</taxon>
        <taxon>Desulfurococcales</taxon>
        <taxon>Desulfurococcaceae</taxon>
        <taxon>Ignisphaera</taxon>
    </lineage>
</organism>
<dbReference type="Proteomes" id="UP001529235">
    <property type="component" value="Unassembled WGS sequence"/>
</dbReference>
<dbReference type="InterPro" id="IPR036388">
    <property type="entry name" value="WH-like_DNA-bd_sf"/>
</dbReference>
<gene>
    <name evidence="2" type="ORF">QPL79_06490</name>
</gene>